<comment type="similarity">
    <text evidence="3 11">Belongs to the vitamin-B12 independent methionine synthase family.</text>
</comment>
<feature type="binding site" evidence="11">
    <location>
        <position position="644"/>
    </location>
    <ligand>
        <name>Zn(2+)</name>
        <dbReference type="ChEBI" id="CHEBI:29105"/>
        <note>catalytic</note>
    </ligand>
</feature>
<organism evidence="17 18">
    <name type="scientific">Hyphomonas jannaschiana VP2</name>
    <dbReference type="NCBI Taxonomy" id="1280952"/>
    <lineage>
        <taxon>Bacteria</taxon>
        <taxon>Pseudomonadati</taxon>
        <taxon>Pseudomonadota</taxon>
        <taxon>Alphaproteobacteria</taxon>
        <taxon>Hyphomonadales</taxon>
        <taxon>Hyphomonadaceae</taxon>
        <taxon>Hyphomonas</taxon>
    </lineage>
</organism>
<sequence>MTHAANLGFPRIGAKRELKKTMESYWKNEISRSELEQVGLELRRRHWHQQREAGIGIIPSNDFSFYDQVLDMTATLGAIPERFGPADGDIDLDIYFAMARGTPEAPAMEMTKWFDTNYHYIVPEFTKGQHFRLASNKALDEFNEAKKIGLTTRPVLPGPVTWLSLGKAKEPDLDPLDLLEDVLSVYAELLGKLKDAGAEWVQIDEPVLVLDLSDKQKEAFRTAMRALSVSGPKIMLATYFGKLGDNLSLATSLPVDGLHVDLVRAPEQLDDVIARIADRHLSLGLVDGRNVWRSDLDTCLEQAERAVKAIGADRVEIAPSCSLLHVPVDLDQEKTLDDELKSWLAFARQKLGEVAGLAKALNEGGEAVAAEFVASANANRARKASPRIHNPAIAERLSRVSPSALNRQSPYAERRARQAQIFKLPAFPTTTIGSFPQTKEVRQARAANRRGDMDDQSYGAFLKAQTKGCIAYQEEAGLDVLVHGEFERNDMVEYFGEQLEGFTFTRQGWVQSYGSRCVKPPIIFGDVTRPSPMTVGWSQYAQSLTSKPVKGMLTGPVTILNWSFVRNDLPRSETCRQIALAIRDEVQDLEAAGIAMIQIDEAALREGLPLRQDDRPAYLDWAVGAFRLAASGVRDETQIHTHMCYSEFNDIMPAIAAMDADVISIETSRSDMELLDAFAEFEYPNEIGPGVWDIHSPRVPDAAGMEDLLKKASRVIPADRIWVNPDCGLKTRGWPEVKSSIAHLVTAAQAMRRAASAAW</sequence>
<comment type="function">
    <text evidence="1 11">Catalyzes the transfer of a methyl group from 5-methyltetrahydrofolate to homocysteine resulting in methionine formation.</text>
</comment>
<comment type="catalytic activity">
    <reaction evidence="11">
        <text>5-methyltetrahydropteroyltri-L-glutamate + L-homocysteine = tetrahydropteroyltri-L-glutamate + L-methionine</text>
        <dbReference type="Rhea" id="RHEA:21196"/>
        <dbReference type="ChEBI" id="CHEBI:57844"/>
        <dbReference type="ChEBI" id="CHEBI:58140"/>
        <dbReference type="ChEBI" id="CHEBI:58199"/>
        <dbReference type="ChEBI" id="CHEBI:58207"/>
        <dbReference type="EC" id="2.1.1.14"/>
    </reaction>
</comment>
<comment type="pathway">
    <text evidence="2 11">Amino-acid biosynthesis; L-methionine biosynthesis via de novo pathway; L-methionine from L-homocysteine (MetE route): step 1/1.</text>
</comment>
<dbReference type="GO" id="GO:0032259">
    <property type="term" value="P:methylation"/>
    <property type="evidence" value="ECO:0007669"/>
    <property type="project" value="UniProtKB-KW"/>
</dbReference>
<keyword evidence="10 11" id="KW-0486">Methionine biosynthesis</keyword>
<feature type="binding site" evidence="11">
    <location>
        <position position="112"/>
    </location>
    <ligand>
        <name>5-methyltetrahydropteroyltri-L-glutamate</name>
        <dbReference type="ChEBI" id="CHEBI:58207"/>
    </ligand>
</feature>
<feature type="binding site" evidence="13">
    <location>
        <position position="727"/>
    </location>
    <ligand>
        <name>Zn(2+)</name>
        <dbReference type="ChEBI" id="CHEBI:29105"/>
        <label>1</label>
        <note>catalytic</note>
    </ligand>
</feature>
<dbReference type="PATRIC" id="fig|1280952.3.peg.810"/>
<feature type="binding site" evidence="11 12">
    <location>
        <position position="600"/>
    </location>
    <ligand>
        <name>L-homocysteine</name>
        <dbReference type="ChEBI" id="CHEBI:58199"/>
    </ligand>
</feature>
<feature type="domain" description="Cobalamin-independent methionine synthase MetE C-terminal/archaeal" evidence="15">
    <location>
        <begin position="427"/>
        <end position="749"/>
    </location>
</feature>
<dbReference type="InterPro" id="IPR002629">
    <property type="entry name" value="Met_Synth_C/arc"/>
</dbReference>
<dbReference type="PANTHER" id="PTHR30519">
    <property type="entry name" value="5-METHYLTETRAHYDROPTEROYLTRIGLUTAMATE--HOMOCYSTEINE METHYLTRANSFERASE"/>
    <property type="match status" value="1"/>
</dbReference>
<dbReference type="NCBIfam" id="TIGR01371">
    <property type="entry name" value="met_syn_B12ind"/>
    <property type="match status" value="1"/>
</dbReference>
<dbReference type="FunFam" id="3.20.20.210:FF:000003">
    <property type="entry name" value="5-methyltetrahydropteroyltriglutamate--homocysteine methyltransferase"/>
    <property type="match status" value="1"/>
</dbReference>
<comment type="caution">
    <text evidence="17">The sequence shown here is derived from an EMBL/GenBank/DDBJ whole genome shotgun (WGS) entry which is preliminary data.</text>
</comment>
<dbReference type="NCBIfam" id="NF003556">
    <property type="entry name" value="PRK05222.1"/>
    <property type="match status" value="1"/>
</dbReference>
<proteinExistence type="inferred from homology"/>
<dbReference type="GO" id="GO:0071265">
    <property type="term" value="P:L-methionine biosynthetic process"/>
    <property type="evidence" value="ECO:0007669"/>
    <property type="project" value="UniProtKB-ARBA"/>
</dbReference>
<dbReference type="eggNOG" id="COG0620">
    <property type="taxonomic scope" value="Bacteria"/>
</dbReference>
<evidence type="ECO:0000256" key="5">
    <source>
        <dbReference type="ARBA" id="ARBA00022605"/>
    </source>
</evidence>
<feature type="binding site" evidence="12">
    <location>
        <position position="117"/>
    </location>
    <ligand>
        <name>5-methyltetrahydropteroyltri-L-glutamate</name>
        <dbReference type="ChEBI" id="CHEBI:58207"/>
    </ligand>
</feature>
<reference evidence="17 18" key="1">
    <citation type="journal article" date="2014" name="Antonie Van Leeuwenhoek">
        <title>Hyphomonas beringensis sp. nov. and Hyphomonas chukchiensis sp. nov., isolated from surface seawater of the Bering Sea and Chukchi Sea.</title>
        <authorList>
            <person name="Li C."/>
            <person name="Lai Q."/>
            <person name="Li G."/>
            <person name="Dong C."/>
            <person name="Wang J."/>
            <person name="Liao Y."/>
            <person name="Shao Z."/>
        </authorList>
    </citation>
    <scope>NUCLEOTIDE SEQUENCE [LARGE SCALE GENOMIC DNA]</scope>
    <source>
        <strain evidence="17 18">VP2</strain>
    </source>
</reference>
<dbReference type="Proteomes" id="UP000024816">
    <property type="component" value="Unassembled WGS sequence"/>
</dbReference>
<dbReference type="RefSeq" id="WP_035578536.1">
    <property type="nucleotide sequence ID" value="NZ_ARYJ01000002.1"/>
</dbReference>
<dbReference type="HAMAP" id="MF_00172">
    <property type="entry name" value="Meth_synth"/>
    <property type="match status" value="1"/>
</dbReference>
<dbReference type="GO" id="GO:0003871">
    <property type="term" value="F:5-methyltetrahydropteroyltriglutamate-homocysteine S-methyltransferase activity"/>
    <property type="evidence" value="ECO:0007669"/>
    <property type="project" value="UniProtKB-UniRule"/>
</dbReference>
<evidence type="ECO:0000313" key="17">
    <source>
        <dbReference type="EMBL" id="KCZ90381.1"/>
    </source>
</evidence>
<dbReference type="InterPro" id="IPR038071">
    <property type="entry name" value="UROD/MetE-like_sf"/>
</dbReference>
<accession>A0A059FIL5</accession>
<feature type="binding site" evidence="11 12">
    <location>
        <position position="485"/>
    </location>
    <ligand>
        <name>L-methionine</name>
        <dbReference type="ChEBI" id="CHEBI:57844"/>
    </ligand>
</feature>
<dbReference type="FunFam" id="3.20.20.210:FF:000002">
    <property type="entry name" value="5-methyltetrahydropteroyltriglutamate--homocysteine methyltransferase"/>
    <property type="match status" value="1"/>
</dbReference>
<feature type="binding site" evidence="13">
    <location>
        <position position="666"/>
    </location>
    <ligand>
        <name>Zn(2+)</name>
        <dbReference type="ChEBI" id="CHEBI:29105"/>
        <label>1</label>
        <note>catalytic</note>
    </ligand>
</feature>
<evidence type="ECO:0000256" key="4">
    <source>
        <dbReference type="ARBA" id="ARBA00022603"/>
    </source>
</evidence>
<dbReference type="AlphaFoldDB" id="A0A059FIL5"/>
<evidence type="ECO:0000256" key="11">
    <source>
        <dbReference type="HAMAP-Rule" id="MF_00172"/>
    </source>
</evidence>
<dbReference type="PIRSF" id="PIRSF000382">
    <property type="entry name" value="MeTrfase_B12_ind"/>
    <property type="match status" value="1"/>
</dbReference>
<dbReference type="GO" id="GO:0008270">
    <property type="term" value="F:zinc ion binding"/>
    <property type="evidence" value="ECO:0007669"/>
    <property type="project" value="InterPro"/>
</dbReference>
<dbReference type="STRING" id="1280952.HJA_04101"/>
<feature type="binding site" evidence="12">
    <location>
        <position position="19"/>
    </location>
    <ligand>
        <name>5-methyltetrahydropteroyltri-L-glutamate</name>
        <dbReference type="ChEBI" id="CHEBI:58207"/>
    </ligand>
</feature>
<dbReference type="EC" id="2.1.1.14" evidence="11"/>
<dbReference type="OrthoDB" id="244285at2"/>
<evidence type="ECO:0000256" key="8">
    <source>
        <dbReference type="ARBA" id="ARBA00022737"/>
    </source>
</evidence>
<feature type="binding site" evidence="11 12">
    <location>
        <begin position="432"/>
        <end position="434"/>
    </location>
    <ligand>
        <name>L-homocysteine</name>
        <dbReference type="ChEBI" id="CHEBI:58199"/>
    </ligand>
</feature>
<dbReference type="InterPro" id="IPR013215">
    <property type="entry name" value="Cbl-indep_Met_Synth_N"/>
</dbReference>
<feature type="binding site" evidence="11 12">
    <location>
        <position position="562"/>
    </location>
    <ligand>
        <name>5-methyltetrahydropteroyltri-L-glutamate</name>
        <dbReference type="ChEBI" id="CHEBI:58207"/>
    </ligand>
</feature>
<evidence type="ECO:0000259" key="15">
    <source>
        <dbReference type="Pfam" id="PF01717"/>
    </source>
</evidence>
<feature type="binding site" evidence="11 12">
    <location>
        <begin position="432"/>
        <end position="434"/>
    </location>
    <ligand>
        <name>L-methionine</name>
        <dbReference type="ChEBI" id="CHEBI:57844"/>
    </ligand>
</feature>
<dbReference type="EMBL" id="ARYJ01000002">
    <property type="protein sequence ID" value="KCZ90381.1"/>
    <property type="molecule type" value="Genomic_DNA"/>
</dbReference>
<evidence type="ECO:0000256" key="1">
    <source>
        <dbReference type="ARBA" id="ARBA00002777"/>
    </source>
</evidence>
<gene>
    <name evidence="11" type="primary">metE</name>
    <name evidence="17" type="ORF">HJA_04101</name>
</gene>
<evidence type="ECO:0000256" key="2">
    <source>
        <dbReference type="ARBA" id="ARBA00004681"/>
    </source>
</evidence>
<evidence type="ECO:0000259" key="16">
    <source>
        <dbReference type="Pfam" id="PF08267"/>
    </source>
</evidence>
<keyword evidence="5 11" id="KW-0028">Amino-acid biosynthesis</keyword>
<evidence type="ECO:0000256" key="6">
    <source>
        <dbReference type="ARBA" id="ARBA00022679"/>
    </source>
</evidence>
<feature type="binding site" evidence="11">
    <location>
        <position position="485"/>
    </location>
    <ligand>
        <name>L-homocysteine</name>
        <dbReference type="ChEBI" id="CHEBI:58199"/>
    </ligand>
</feature>
<dbReference type="CDD" id="cd03311">
    <property type="entry name" value="CIMS_C_terminal_like"/>
    <property type="match status" value="1"/>
</dbReference>
<evidence type="ECO:0000256" key="13">
    <source>
        <dbReference type="PIRSR" id="PIRSR000382-2"/>
    </source>
</evidence>
<dbReference type="CDD" id="cd03312">
    <property type="entry name" value="CIMS_N_terminal_like"/>
    <property type="match status" value="1"/>
</dbReference>
<feature type="domain" description="Cobalamin-independent methionine synthase MetE N-terminal" evidence="16">
    <location>
        <begin position="5"/>
        <end position="307"/>
    </location>
</feature>
<keyword evidence="18" id="KW-1185">Reference proteome</keyword>
<feature type="binding site" evidence="13">
    <location>
        <position position="642"/>
    </location>
    <ligand>
        <name>Zn(2+)</name>
        <dbReference type="ChEBI" id="CHEBI:29105"/>
        <label>1</label>
        <note>catalytic</note>
    </ligand>
</feature>
<name>A0A059FIL5_9PROT</name>
<evidence type="ECO:0000256" key="14">
    <source>
        <dbReference type="PIRSR" id="PIRSR000382-3"/>
    </source>
</evidence>
<feature type="binding site" evidence="11">
    <location>
        <begin position="16"/>
        <end position="19"/>
    </location>
    <ligand>
        <name>5-methyltetrahydropteroyltri-L-glutamate</name>
        <dbReference type="ChEBI" id="CHEBI:58207"/>
    </ligand>
</feature>
<feature type="binding site" evidence="11">
    <location>
        <position position="666"/>
    </location>
    <ligand>
        <name>Zn(2+)</name>
        <dbReference type="ChEBI" id="CHEBI:29105"/>
        <note>catalytic</note>
    </ligand>
</feature>
<keyword evidence="6 11" id="KW-0808">Transferase</keyword>
<keyword evidence="4 11" id="KW-0489">Methyltransferase</keyword>
<dbReference type="SUPFAM" id="SSF51726">
    <property type="entry name" value="UROD/MetE-like"/>
    <property type="match status" value="2"/>
</dbReference>
<feature type="binding site" evidence="11">
    <location>
        <position position="642"/>
    </location>
    <ligand>
        <name>Zn(2+)</name>
        <dbReference type="ChEBI" id="CHEBI:29105"/>
        <note>catalytic</note>
    </ligand>
</feature>
<keyword evidence="9 11" id="KW-0862">Zinc</keyword>
<feature type="binding site" evidence="11">
    <location>
        <position position="606"/>
    </location>
    <ligand>
        <name>5-methyltetrahydropteroyltri-L-glutamate</name>
        <dbReference type="ChEBI" id="CHEBI:58207"/>
    </ligand>
</feature>
<feature type="binding site" evidence="11 12">
    <location>
        <begin position="516"/>
        <end position="517"/>
    </location>
    <ligand>
        <name>5-methyltetrahydropteroyltri-L-glutamate</name>
        <dbReference type="ChEBI" id="CHEBI:58207"/>
    </ligand>
</feature>
<keyword evidence="7 11" id="KW-0479">Metal-binding</keyword>
<protein>
    <recommendedName>
        <fullName evidence="11">5-methyltetrahydropteroyltriglutamate--homocysteine methyltransferase</fullName>
        <ecNumber evidence="11">2.1.1.14</ecNumber>
    </recommendedName>
    <alternativeName>
        <fullName evidence="11">Cobalamin-independent methionine synthase</fullName>
    </alternativeName>
    <alternativeName>
        <fullName evidence="11">Methionine synthase, vitamin-B12 independent isozyme</fullName>
    </alternativeName>
</protein>
<keyword evidence="8 11" id="KW-0677">Repeat</keyword>
<dbReference type="UniPathway" id="UPA00051">
    <property type="reaction ID" value="UER00082"/>
</dbReference>
<feature type="binding site" evidence="11">
    <location>
        <position position="727"/>
    </location>
    <ligand>
        <name>Zn(2+)</name>
        <dbReference type="ChEBI" id="CHEBI:29105"/>
        <note>catalytic</note>
    </ligand>
</feature>
<dbReference type="Pfam" id="PF08267">
    <property type="entry name" value="Meth_synt_1"/>
    <property type="match status" value="1"/>
</dbReference>
<evidence type="ECO:0000256" key="9">
    <source>
        <dbReference type="ARBA" id="ARBA00022833"/>
    </source>
</evidence>
<evidence type="ECO:0000313" key="18">
    <source>
        <dbReference type="Proteomes" id="UP000024816"/>
    </source>
</evidence>
<dbReference type="Gene3D" id="3.20.20.210">
    <property type="match status" value="2"/>
</dbReference>
<dbReference type="Pfam" id="PF01717">
    <property type="entry name" value="Meth_synt_2"/>
    <property type="match status" value="1"/>
</dbReference>
<evidence type="ECO:0000256" key="12">
    <source>
        <dbReference type="PIRSR" id="PIRSR000382-1"/>
    </source>
</evidence>
<feature type="binding site" evidence="11 12">
    <location>
        <position position="600"/>
    </location>
    <ligand>
        <name>L-methionine</name>
        <dbReference type="ChEBI" id="CHEBI:57844"/>
    </ligand>
</feature>
<comment type="cofactor">
    <cofactor evidence="13">
        <name>Zn(2+)</name>
        <dbReference type="ChEBI" id="CHEBI:29105"/>
    </cofactor>
    <text evidence="13">Binds 2 Zn(2+) ions per subunit.</text>
</comment>
<evidence type="ECO:0000256" key="10">
    <source>
        <dbReference type="ARBA" id="ARBA00023167"/>
    </source>
</evidence>
<evidence type="ECO:0000256" key="7">
    <source>
        <dbReference type="ARBA" id="ARBA00022723"/>
    </source>
</evidence>
<comment type="cofactor">
    <cofactor evidence="11">
        <name>Zn(2+)</name>
        <dbReference type="ChEBI" id="CHEBI:29105"/>
    </cofactor>
    <text evidence="11">Binds 1 zinc ion per subunit.</text>
</comment>
<feature type="active site" description="Proton donor" evidence="11 14">
    <location>
        <position position="695"/>
    </location>
</feature>
<evidence type="ECO:0000256" key="3">
    <source>
        <dbReference type="ARBA" id="ARBA00009553"/>
    </source>
</evidence>
<feature type="binding site" evidence="13">
    <location>
        <position position="644"/>
    </location>
    <ligand>
        <name>Zn(2+)</name>
        <dbReference type="ChEBI" id="CHEBI:29105"/>
        <label>1</label>
        <note>catalytic</note>
    </ligand>
</feature>
<dbReference type="InterPro" id="IPR006276">
    <property type="entry name" value="Cobalamin-indep_Met_synthase"/>
</dbReference>